<accession>A0ABS6FES5</accession>
<evidence type="ECO:0000256" key="1">
    <source>
        <dbReference type="SAM" id="MobiDB-lite"/>
    </source>
</evidence>
<dbReference type="RefSeq" id="WP_216633421.1">
    <property type="nucleotide sequence ID" value="NZ_JAHLQN010000001.1"/>
</dbReference>
<dbReference type="Proteomes" id="UP000787672">
    <property type="component" value="Unassembled WGS sequence"/>
</dbReference>
<reference evidence="2 3" key="1">
    <citation type="submission" date="2021-06" db="EMBL/GenBank/DDBJ databases">
        <authorList>
            <person name="Sun Q."/>
            <person name="Li D."/>
        </authorList>
    </citation>
    <scope>NUCLEOTIDE SEQUENCE [LARGE SCALE GENOMIC DNA]</scope>
    <source>
        <strain evidence="2 3">MSJ-2</strain>
    </source>
</reference>
<dbReference type="EMBL" id="JAHLQN010000001">
    <property type="protein sequence ID" value="MBU5628136.1"/>
    <property type="molecule type" value="Genomic_DNA"/>
</dbReference>
<sequence length="353" mass="37914">MSRERIMLTQAIPAVQQLRRVQGFDPLRFLKRNASGGIELEPRYQRLWFRLACPDGKMLLNRLRITDQIAVYEAQVFLSREDNQPIANFTAAVEKAQAPAGRYVQAAQDAALKTALDNAGFGIQLCEINPSAAVDAQVDGKQEVATGAVNRQETAPAANRAAAPQREDAIGESHPVQAVPTPQKVQPQEAAKTPSVKPQVVPPTQQTESVSDAMSLLQALSGGTAASEPDPVMPQKAQEVPSETAEPAVMERAETARTLKPVVVDMPAAASTAAAPKYSDDMTVDEILSLMTEEEAAELVVTTGVNKGWTMAQVSEQRPSSLKYYAYLCEDCGNIVKAAAMLLMGGSQQLKAS</sequence>
<evidence type="ECO:0000313" key="2">
    <source>
        <dbReference type="EMBL" id="MBU5628136.1"/>
    </source>
</evidence>
<protein>
    <submittedName>
        <fullName evidence="2">Uncharacterized protein</fullName>
    </submittedName>
</protein>
<organism evidence="2 3">
    <name type="scientific">Dysosmobacter acutus</name>
    <dbReference type="NCBI Taxonomy" id="2841504"/>
    <lineage>
        <taxon>Bacteria</taxon>
        <taxon>Bacillati</taxon>
        <taxon>Bacillota</taxon>
        <taxon>Clostridia</taxon>
        <taxon>Eubacteriales</taxon>
        <taxon>Oscillospiraceae</taxon>
        <taxon>Dysosmobacter</taxon>
    </lineage>
</organism>
<keyword evidence="3" id="KW-1185">Reference proteome</keyword>
<proteinExistence type="predicted"/>
<comment type="caution">
    <text evidence="2">The sequence shown here is derived from an EMBL/GenBank/DDBJ whole genome shotgun (WGS) entry which is preliminary data.</text>
</comment>
<feature type="region of interest" description="Disordered" evidence="1">
    <location>
        <begin position="148"/>
        <end position="210"/>
    </location>
</feature>
<evidence type="ECO:0000313" key="3">
    <source>
        <dbReference type="Proteomes" id="UP000787672"/>
    </source>
</evidence>
<name>A0ABS6FES5_9FIRM</name>
<gene>
    <name evidence="2" type="ORF">KQI82_14585</name>
</gene>
<feature type="compositionally biased region" description="Low complexity" evidence="1">
    <location>
        <begin position="152"/>
        <end position="164"/>
    </location>
</feature>